<dbReference type="PANTHER" id="PTHR24104">
    <property type="entry name" value="E3 UBIQUITIN-PROTEIN LIGASE NHLRC1-RELATED"/>
    <property type="match status" value="1"/>
</dbReference>
<dbReference type="InterPro" id="IPR050952">
    <property type="entry name" value="TRIM-NHL_E3_ligases"/>
</dbReference>
<dbReference type="PROSITE" id="PS51125">
    <property type="entry name" value="NHL"/>
    <property type="match status" value="1"/>
</dbReference>
<evidence type="ECO:0000313" key="4">
    <source>
        <dbReference type="EMBL" id="BBD07189.1"/>
    </source>
</evidence>
<feature type="signal peptide" evidence="3">
    <location>
        <begin position="1"/>
        <end position="22"/>
    </location>
</feature>
<evidence type="ECO:0000256" key="3">
    <source>
        <dbReference type="SAM" id="SignalP"/>
    </source>
</evidence>
<gene>
    <name evidence="4" type="ORF">DFE_0463</name>
</gene>
<dbReference type="EMBL" id="AP017378">
    <property type="protein sequence ID" value="BBD07189.1"/>
    <property type="molecule type" value="Genomic_DNA"/>
</dbReference>
<reference evidence="4 5" key="1">
    <citation type="journal article" date="2018" name="Sci. Adv.">
        <title>Multi-heme cytochromes provide a pathway for survival in energy-limited environments.</title>
        <authorList>
            <person name="Deng X."/>
            <person name="Dohmae N."/>
            <person name="Nealson K.H."/>
            <person name="Hashimoto K."/>
            <person name="Okamoto A."/>
        </authorList>
    </citation>
    <scope>NUCLEOTIDE SEQUENCE [LARGE SCALE GENOMIC DNA]</scope>
    <source>
        <strain evidence="4 5">IS5</strain>
    </source>
</reference>
<dbReference type="GO" id="GO:0008270">
    <property type="term" value="F:zinc ion binding"/>
    <property type="evidence" value="ECO:0007669"/>
    <property type="project" value="UniProtKB-KW"/>
</dbReference>
<feature type="repeat" description="NHL" evidence="2">
    <location>
        <begin position="208"/>
        <end position="251"/>
    </location>
</feature>
<evidence type="ECO:0000313" key="5">
    <source>
        <dbReference type="Proteomes" id="UP000269883"/>
    </source>
</evidence>
<dbReference type="Gene3D" id="2.120.10.30">
    <property type="entry name" value="TolB, C-terminal domain"/>
    <property type="match status" value="2"/>
</dbReference>
<dbReference type="PANTHER" id="PTHR24104:SF25">
    <property type="entry name" value="PROTEIN LIN-41"/>
    <property type="match status" value="1"/>
</dbReference>
<sequence>MATRMIMLFLVLALAVPCSVQARSSAPGHLVSVVRSAETGPFGLLGGVFFDEARKRLYVADTSGGRILAYDSTFGFVSQFDGGGVLSAPSALVRDESGRFYVIQAGEDAVLTVDMQRKTMEPLSFDGVQGINAVHPVNLALDGDDNLYVADAANQQILMFGPDRRYHGAISVPHGDGLRDVKVTGGRVYTVNALRGGVCVYDLSGRLVTQFGERGRERGEMAFPVSLAVASGGQVHVLDRHRCKILVFTAKGKFLHEFSREGWREGRLHYPSYLYRNEAGQLFVVDRQNERVSVFEQGR</sequence>
<evidence type="ECO:0000256" key="1">
    <source>
        <dbReference type="ARBA" id="ARBA00022737"/>
    </source>
</evidence>
<dbReference type="RefSeq" id="WP_126376187.1">
    <property type="nucleotide sequence ID" value="NZ_AP017378.1"/>
</dbReference>
<accession>A0A2Z6AVB7</accession>
<dbReference type="InterPro" id="IPR001258">
    <property type="entry name" value="NHL_repeat"/>
</dbReference>
<dbReference type="AlphaFoldDB" id="A0A2Z6AVB7"/>
<protein>
    <submittedName>
        <fullName evidence="4">RING finger protein nhl-1</fullName>
    </submittedName>
</protein>
<keyword evidence="3" id="KW-0732">Signal</keyword>
<name>A0A2Z6AVB7_9BACT</name>
<feature type="chain" id="PRO_5016251547" evidence="3">
    <location>
        <begin position="23"/>
        <end position="299"/>
    </location>
</feature>
<dbReference type="SUPFAM" id="SSF101898">
    <property type="entry name" value="NHL repeat"/>
    <property type="match status" value="1"/>
</dbReference>
<keyword evidence="5" id="KW-1185">Reference proteome</keyword>
<dbReference type="KEGG" id="dfl:DFE_0463"/>
<keyword evidence="1" id="KW-0677">Repeat</keyword>
<proteinExistence type="predicted"/>
<dbReference type="OrthoDB" id="9792285at2"/>
<dbReference type="InterPro" id="IPR011042">
    <property type="entry name" value="6-blade_b-propeller_TolB-like"/>
</dbReference>
<evidence type="ECO:0000256" key="2">
    <source>
        <dbReference type="PROSITE-ProRule" id="PRU00504"/>
    </source>
</evidence>
<dbReference type="Proteomes" id="UP000269883">
    <property type="component" value="Chromosome"/>
</dbReference>
<organism evidence="4 5">
    <name type="scientific">Desulfovibrio ferrophilus</name>
    <dbReference type="NCBI Taxonomy" id="241368"/>
    <lineage>
        <taxon>Bacteria</taxon>
        <taxon>Pseudomonadati</taxon>
        <taxon>Thermodesulfobacteriota</taxon>
        <taxon>Desulfovibrionia</taxon>
        <taxon>Desulfovibrionales</taxon>
        <taxon>Desulfovibrionaceae</taxon>
        <taxon>Desulfovibrio</taxon>
    </lineage>
</organism>